<keyword evidence="4" id="KW-1185">Reference proteome</keyword>
<name>A0A014NJ40_9BURK</name>
<dbReference type="Pfam" id="PF08765">
    <property type="entry name" value="Mor"/>
    <property type="match status" value="1"/>
</dbReference>
<accession>A0A014NJ40</accession>
<evidence type="ECO:0000313" key="4">
    <source>
        <dbReference type="Proteomes" id="UP000020766"/>
    </source>
</evidence>
<dbReference type="SUPFAM" id="SSF46689">
    <property type="entry name" value="Homeodomain-like"/>
    <property type="match status" value="1"/>
</dbReference>
<dbReference type="InterPro" id="IPR014875">
    <property type="entry name" value="Mor_transcription_activator"/>
</dbReference>
<feature type="compositionally biased region" description="Low complexity" evidence="1">
    <location>
        <begin position="1"/>
        <end position="20"/>
    </location>
</feature>
<feature type="domain" description="Mor transcription activator" evidence="2">
    <location>
        <begin position="35"/>
        <end position="111"/>
    </location>
</feature>
<dbReference type="Proteomes" id="UP000020766">
    <property type="component" value="Unassembled WGS sequence"/>
</dbReference>
<gene>
    <name evidence="3" type="ORF">AX13_04890</name>
</gene>
<dbReference type="InterPro" id="IPR009057">
    <property type="entry name" value="Homeodomain-like_sf"/>
</dbReference>
<evidence type="ECO:0000259" key="2">
    <source>
        <dbReference type="Pfam" id="PF08765"/>
    </source>
</evidence>
<dbReference type="EMBL" id="JBOK01000016">
    <property type="protein sequence ID" value="EXU79448.1"/>
    <property type="molecule type" value="Genomic_DNA"/>
</dbReference>
<evidence type="ECO:0000256" key="1">
    <source>
        <dbReference type="SAM" id="MobiDB-lite"/>
    </source>
</evidence>
<dbReference type="RefSeq" id="WP_043385124.1">
    <property type="nucleotide sequence ID" value="NZ_JBOK01000016.1"/>
</dbReference>
<reference evidence="3 4" key="1">
    <citation type="submission" date="2014-01" db="EMBL/GenBank/DDBJ databases">
        <title>Interspecies Systems Biology Uncovers Metabolites Affecting C. elegans Gene Expression and Life History Traits.</title>
        <authorList>
            <person name="Watson E."/>
            <person name="Macneil L.T."/>
            <person name="Ritter A.D."/>
            <person name="Yilmaz L.S."/>
            <person name="Rosebrock A.P."/>
            <person name="Caudy A.A."/>
            <person name="Walhout A.J."/>
        </authorList>
    </citation>
    <scope>NUCLEOTIDE SEQUENCE [LARGE SCALE GENOMIC DNA]</scope>
    <source>
        <strain evidence="3 4">DA1877</strain>
    </source>
</reference>
<evidence type="ECO:0000313" key="3">
    <source>
        <dbReference type="EMBL" id="EXU79448.1"/>
    </source>
</evidence>
<dbReference type="AlphaFoldDB" id="A0A014NJ40"/>
<comment type="caution">
    <text evidence="3">The sequence shown here is derived from an EMBL/GenBank/DDBJ whole genome shotgun (WGS) entry which is preliminary data.</text>
</comment>
<dbReference type="PATRIC" id="fig|1457173.3.peg.2656"/>
<proteinExistence type="predicted"/>
<feature type="region of interest" description="Disordered" evidence="1">
    <location>
        <begin position="1"/>
        <end position="25"/>
    </location>
</feature>
<dbReference type="Gene3D" id="1.10.10.60">
    <property type="entry name" value="Homeodomain-like"/>
    <property type="match status" value="1"/>
</dbReference>
<organism evidence="3 4">
    <name type="scientific">Comamonas aquatica DA1877</name>
    <dbReference type="NCBI Taxonomy" id="1457173"/>
    <lineage>
        <taxon>Bacteria</taxon>
        <taxon>Pseudomonadati</taxon>
        <taxon>Pseudomonadota</taxon>
        <taxon>Betaproteobacteria</taxon>
        <taxon>Burkholderiales</taxon>
        <taxon>Comamonadaceae</taxon>
        <taxon>Comamonas</taxon>
    </lineage>
</organism>
<sequence length="117" mass="13015">MHQHNPSTTPSVASTSTPSSGHKLDPIAVLREELAAAAVCHGVERVEDLTEALVDRYVQRLGGLTVYVRNDRVKARERLAAQIRANFDGRNAKELARKHHLSVRQVQRILMSRQNAA</sequence>
<protein>
    <recommendedName>
        <fullName evidence="2">Mor transcription activator domain-containing protein</fullName>
    </recommendedName>
</protein>